<dbReference type="Proteomes" id="UP000295627">
    <property type="component" value="Unassembled WGS sequence"/>
</dbReference>
<gene>
    <name evidence="2" type="ORF">EJ571_06735</name>
</gene>
<evidence type="ECO:0000313" key="3">
    <source>
        <dbReference type="Proteomes" id="UP000295627"/>
    </source>
</evidence>
<evidence type="ECO:0000313" key="2">
    <source>
        <dbReference type="EMBL" id="TDH23150.1"/>
    </source>
</evidence>
<reference evidence="2 3" key="1">
    <citation type="journal article" date="2019" name="Sci. Rep.">
        <title>Extended insight into the Mycobacterium chelonae-abscessus complex through whole genome sequencing of Mycobacterium salmoniphilum outbreak and Mycobacterium salmoniphilum-like strains.</title>
        <authorList>
            <person name="Behra P.R.K."/>
            <person name="Das S."/>
            <person name="Pettersson B.M.F."/>
            <person name="Shirreff L."/>
            <person name="DuCote T."/>
            <person name="Jacobsson K.G."/>
            <person name="Ennis D.G."/>
            <person name="Kirsebom L.A."/>
        </authorList>
    </citation>
    <scope>NUCLEOTIDE SEQUENCE [LARGE SCALE GENOMIC DNA]</scope>
    <source>
        <strain evidence="2 3">DSM 45524</strain>
    </source>
</reference>
<dbReference type="AlphaFoldDB" id="A0A4R5PDM4"/>
<name>A0A4R5PDM4_9MYCO</name>
<dbReference type="EMBL" id="RXLR01000013">
    <property type="protein sequence ID" value="TDH23150.1"/>
    <property type="molecule type" value="Genomic_DNA"/>
</dbReference>
<evidence type="ECO:0000256" key="1">
    <source>
        <dbReference type="SAM" id="MobiDB-lite"/>
    </source>
</evidence>
<comment type="caution">
    <text evidence="2">The sequence shown here is derived from an EMBL/GenBank/DDBJ whole genome shotgun (WGS) entry which is preliminary data.</text>
</comment>
<proteinExistence type="predicted"/>
<dbReference type="RefSeq" id="WP_078335939.1">
    <property type="nucleotide sequence ID" value="NZ_MAFQ01000014.1"/>
</dbReference>
<accession>A0A4R5PDM4</accession>
<organism evidence="2 3">
    <name type="scientific">Mycobacteroides franklinii</name>
    <dbReference type="NCBI Taxonomy" id="948102"/>
    <lineage>
        <taxon>Bacteria</taxon>
        <taxon>Bacillati</taxon>
        <taxon>Actinomycetota</taxon>
        <taxon>Actinomycetes</taxon>
        <taxon>Mycobacteriales</taxon>
        <taxon>Mycobacteriaceae</taxon>
        <taxon>Mycobacteroides</taxon>
    </lineage>
</organism>
<sequence length="98" mass="9790">MPSTDGLVHHDLTKVTEGNSQIATAFTGPSGVAAVRAGADPFTAVLATLDTQYDASSAPASLQLGAVTKMLHGKNDNSSGILMGADGENGAAMDTVTT</sequence>
<feature type="region of interest" description="Disordered" evidence="1">
    <location>
        <begin position="78"/>
        <end position="98"/>
    </location>
</feature>
<protein>
    <submittedName>
        <fullName evidence="2">Uncharacterized protein</fullName>
    </submittedName>
</protein>